<accession>A0A1H5DA69</accession>
<dbReference type="EMBL" id="FNTL01000004">
    <property type="protein sequence ID" value="SED75709.1"/>
    <property type="molecule type" value="Genomic_DNA"/>
</dbReference>
<gene>
    <name evidence="2" type="ORF">SAMN04490220_5446</name>
</gene>
<evidence type="ECO:0000256" key="1">
    <source>
        <dbReference type="SAM" id="SignalP"/>
    </source>
</evidence>
<feature type="chain" id="PRO_5010360879" evidence="1">
    <location>
        <begin position="28"/>
        <end position="134"/>
    </location>
</feature>
<protein>
    <submittedName>
        <fullName evidence="2">Uncharacterized protein</fullName>
    </submittedName>
</protein>
<feature type="signal peptide" evidence="1">
    <location>
        <begin position="1"/>
        <end position="27"/>
    </location>
</feature>
<evidence type="ECO:0000313" key="3">
    <source>
        <dbReference type="Proteomes" id="UP000183407"/>
    </source>
</evidence>
<dbReference type="OrthoDB" id="4466921at2"/>
<evidence type="ECO:0000313" key="2">
    <source>
        <dbReference type="EMBL" id="SED75709.1"/>
    </source>
</evidence>
<dbReference type="AlphaFoldDB" id="A0A1H5DA69"/>
<name>A0A1H5DA69_RHOJO</name>
<keyword evidence="1" id="KW-0732">Signal</keyword>
<dbReference type="RefSeq" id="WP_073365983.1">
    <property type="nucleotide sequence ID" value="NZ_FNTL01000004.1"/>
</dbReference>
<reference evidence="3" key="1">
    <citation type="submission" date="2016-10" db="EMBL/GenBank/DDBJ databases">
        <authorList>
            <person name="Varghese N."/>
        </authorList>
    </citation>
    <scope>NUCLEOTIDE SEQUENCE [LARGE SCALE GENOMIC DNA]</scope>
    <source>
        <strain evidence="3">DSM 44719</strain>
    </source>
</reference>
<proteinExistence type="predicted"/>
<sequence length="134" mass="13334">MHFSRGTLTIAALAGAAALALAPTATAATTYQINVVPPIGTVYANNLVTLGALVTPTPTGTDGSTPVELELTDPGGDVTIRTIPLTLGAGTAAVRTHEAGRYTAVFTFAPPNGEPTETTAEFDAVASPGLGLGS</sequence>
<dbReference type="Proteomes" id="UP000183407">
    <property type="component" value="Unassembled WGS sequence"/>
</dbReference>
<organism evidence="2 3">
    <name type="scientific">Rhodococcus jostii</name>
    <dbReference type="NCBI Taxonomy" id="132919"/>
    <lineage>
        <taxon>Bacteria</taxon>
        <taxon>Bacillati</taxon>
        <taxon>Actinomycetota</taxon>
        <taxon>Actinomycetes</taxon>
        <taxon>Mycobacteriales</taxon>
        <taxon>Nocardiaceae</taxon>
        <taxon>Rhodococcus</taxon>
    </lineage>
</organism>